<keyword evidence="7" id="KW-1185">Reference proteome</keyword>
<keyword evidence="5" id="KW-0325">Glycoprotein</keyword>
<dbReference type="OrthoDB" id="536881at2759"/>
<dbReference type="Proteomes" id="UP001150569">
    <property type="component" value="Unassembled WGS sequence"/>
</dbReference>
<dbReference type="AlphaFoldDB" id="A0A9W8AKN2"/>
<keyword evidence="3" id="KW-0964">Secreted</keyword>
<dbReference type="PANTHER" id="PTHR31018">
    <property type="entry name" value="SPORULATION-SPECIFIC PROTEIN-RELATED"/>
    <property type="match status" value="1"/>
</dbReference>
<evidence type="ECO:0000313" key="7">
    <source>
        <dbReference type="Proteomes" id="UP001150569"/>
    </source>
</evidence>
<proteinExistence type="predicted"/>
<gene>
    <name evidence="6" type="primary">ecm33_1</name>
    <name evidence="6" type="ORF">IWQ60_000708</name>
</gene>
<evidence type="ECO:0000256" key="5">
    <source>
        <dbReference type="ARBA" id="ARBA00023180"/>
    </source>
</evidence>
<keyword evidence="2" id="KW-0134">Cell wall</keyword>
<dbReference type="SUPFAM" id="SSF52058">
    <property type="entry name" value="L domain-like"/>
    <property type="match status" value="3"/>
</dbReference>
<comment type="subcellular location">
    <subcellularLocation>
        <location evidence="1">Secreted</location>
        <location evidence="1">Cell wall</location>
    </subcellularLocation>
</comment>
<sequence length="659" mass="71895">MAKRIFGLLVYTAACIKPFRGTLTENCVGDHAIEPREDLANVNLCTRVTGDNFLNLNNLSTVRLDNHRTLQGHFKVSGNDQLVYDDLEAIPTAMHKTKLHQLPRLETVNNGLMVAQVSDLFAPTLKTVGRHLTIQSTSLQLLFLPQLATVGGRLGIEDNGRLGRSSCLVLRSVGDAFQFIRNDSLGQLSFLVLNDMSDDLLMAACNGLHLFNEFEFLQAARDSIDLRGTLSAVKFDSLELADITVVTTVRVGCSELKAQLRDKAGGNIRSIVTCGGDYDIQTAGDFKDLESCEEVTGNIIISSGDWVELTLPGLRTLQGNLNVTGNPHLTDIHLPRLKTLVGTLHVEGNRHLAAIRTPHVRQFGGLLVTENPLLDTIDFPRNQAAIDTLAISDTRMTTLPNLAIEQAQTVYFANNPFLDRISLSHLAKVQQTLWVECRFLALDPPPVPIDLARLQAVGGELVVLGCGELQVPTLEHIERALLVKENAARQLDFPKLVTVGGNLELRDSDFILANFPTLSTVGQSLLFDNNAALSLPSFPSLTTIGENFRISGDHLIGLLDDFGSLRTVGRSANLRGLLHHVDLAALEKAERLTIVSSVKFDCPDAARKYQTKASFQCFDEASDEFINNYDQLPSAGPGLNIGMTTLLLGVLGLVSSLVM</sequence>
<name>A0A9W8AKN2_9FUNG</name>
<keyword evidence="4" id="KW-0732">Signal</keyword>
<dbReference type="Gene3D" id="3.80.20.20">
    <property type="entry name" value="Receptor L-domain"/>
    <property type="match status" value="1"/>
</dbReference>
<evidence type="ECO:0000313" key="6">
    <source>
        <dbReference type="EMBL" id="KAJ1929979.1"/>
    </source>
</evidence>
<dbReference type="InterPro" id="IPR036941">
    <property type="entry name" value="Rcpt_L-dom_sf"/>
</dbReference>
<accession>A0A9W8AKN2</accession>
<dbReference type="InterPro" id="IPR051648">
    <property type="entry name" value="CWI-Assembly_Regulator"/>
</dbReference>
<dbReference type="PANTHER" id="PTHR31018:SF3">
    <property type="entry name" value="RECEPTOR PROTEIN-TYROSINE KINASE"/>
    <property type="match status" value="1"/>
</dbReference>
<evidence type="ECO:0000256" key="3">
    <source>
        <dbReference type="ARBA" id="ARBA00022525"/>
    </source>
</evidence>
<dbReference type="EMBL" id="JANBPT010000019">
    <property type="protein sequence ID" value="KAJ1929979.1"/>
    <property type="molecule type" value="Genomic_DNA"/>
</dbReference>
<protein>
    <submittedName>
        <fullName evidence="6">Cell wall protein Ecm33</fullName>
    </submittedName>
</protein>
<reference evidence="6" key="1">
    <citation type="submission" date="2022-07" db="EMBL/GenBank/DDBJ databases">
        <title>Phylogenomic reconstructions and comparative analyses of Kickxellomycotina fungi.</title>
        <authorList>
            <person name="Reynolds N.K."/>
            <person name="Stajich J.E."/>
            <person name="Barry K."/>
            <person name="Grigoriev I.V."/>
            <person name="Crous P."/>
            <person name="Smith M.E."/>
        </authorList>
    </citation>
    <scope>NUCLEOTIDE SEQUENCE</scope>
    <source>
        <strain evidence="6">RSA 861</strain>
    </source>
</reference>
<evidence type="ECO:0000256" key="1">
    <source>
        <dbReference type="ARBA" id="ARBA00004191"/>
    </source>
</evidence>
<evidence type="ECO:0000256" key="2">
    <source>
        <dbReference type="ARBA" id="ARBA00022512"/>
    </source>
</evidence>
<organism evidence="6 7">
    <name type="scientific">Tieghemiomyces parasiticus</name>
    <dbReference type="NCBI Taxonomy" id="78921"/>
    <lineage>
        <taxon>Eukaryota</taxon>
        <taxon>Fungi</taxon>
        <taxon>Fungi incertae sedis</taxon>
        <taxon>Zoopagomycota</taxon>
        <taxon>Kickxellomycotina</taxon>
        <taxon>Dimargaritomycetes</taxon>
        <taxon>Dimargaritales</taxon>
        <taxon>Dimargaritaceae</taxon>
        <taxon>Tieghemiomyces</taxon>
    </lineage>
</organism>
<evidence type="ECO:0000256" key="4">
    <source>
        <dbReference type="ARBA" id="ARBA00022729"/>
    </source>
</evidence>
<comment type="caution">
    <text evidence="6">The sequence shown here is derived from an EMBL/GenBank/DDBJ whole genome shotgun (WGS) entry which is preliminary data.</text>
</comment>